<dbReference type="SUPFAM" id="SSF140670">
    <property type="entry name" value="YoaC-like"/>
    <property type="match status" value="1"/>
</dbReference>
<dbReference type="RefSeq" id="WP_091504196.1">
    <property type="nucleotide sequence ID" value="NZ_CBDQZW010000002.1"/>
</dbReference>
<dbReference type="InterPro" id="IPR037210">
    <property type="entry name" value="YoaC-like_sf"/>
</dbReference>
<keyword evidence="2" id="KW-1185">Reference proteome</keyword>
<dbReference type="OrthoDB" id="4573608at2"/>
<dbReference type="Gene3D" id="1.20.1290.30">
    <property type="match status" value="1"/>
</dbReference>
<proteinExistence type="predicted"/>
<accession>A0A1I3KYS9</accession>
<dbReference type="EMBL" id="FORP01000001">
    <property type="protein sequence ID" value="SFI77633.1"/>
    <property type="molecule type" value="Genomic_DNA"/>
</dbReference>
<gene>
    <name evidence="1" type="ORF">SAMN05421835_101748</name>
</gene>
<name>A0A1I3KYS9_9PSEU</name>
<organism evidence="1 2">
    <name type="scientific">Amycolatopsis sacchari</name>
    <dbReference type="NCBI Taxonomy" id="115433"/>
    <lineage>
        <taxon>Bacteria</taxon>
        <taxon>Bacillati</taxon>
        <taxon>Actinomycetota</taxon>
        <taxon>Actinomycetes</taxon>
        <taxon>Pseudonocardiales</taxon>
        <taxon>Pseudonocardiaceae</taxon>
        <taxon>Amycolatopsis</taxon>
    </lineage>
</organism>
<dbReference type="Proteomes" id="UP000199025">
    <property type="component" value="Unassembled WGS sequence"/>
</dbReference>
<protein>
    <submittedName>
        <fullName evidence="1">Uncharacterized protein</fullName>
    </submittedName>
</protein>
<evidence type="ECO:0000313" key="2">
    <source>
        <dbReference type="Proteomes" id="UP000199025"/>
    </source>
</evidence>
<evidence type="ECO:0000313" key="1">
    <source>
        <dbReference type="EMBL" id="SFI77633.1"/>
    </source>
</evidence>
<reference evidence="1 2" key="1">
    <citation type="submission" date="2016-10" db="EMBL/GenBank/DDBJ databases">
        <authorList>
            <person name="de Groot N.N."/>
        </authorList>
    </citation>
    <scope>NUCLEOTIDE SEQUENCE [LARGE SCALE GENOMIC DNA]</scope>
    <source>
        <strain evidence="1 2">DSM 44468</strain>
    </source>
</reference>
<dbReference type="AlphaFoldDB" id="A0A1I3KYS9"/>
<sequence>MKSLTKTINHSNTISAGFEKDMVVGTLLALHDAGVPMDGEAMQGRALANGWSGKNPQRLAQYVRDINAGKRPRSRRVLRTDYVESLRERAGKR</sequence>